<evidence type="ECO:0000256" key="8">
    <source>
        <dbReference type="SAM" id="Phobius"/>
    </source>
</evidence>
<feature type="transmembrane region" description="Helical" evidence="8">
    <location>
        <begin position="560"/>
        <end position="578"/>
    </location>
</feature>
<evidence type="ECO:0000313" key="10">
    <source>
        <dbReference type="EMBL" id="VFU25652.1"/>
    </source>
</evidence>
<keyword evidence="5 8" id="KW-1133">Transmembrane helix</keyword>
<dbReference type="GO" id="GO:0005886">
    <property type="term" value="C:plasma membrane"/>
    <property type="evidence" value="ECO:0007669"/>
    <property type="project" value="UniProtKB-SubCell"/>
</dbReference>
<evidence type="ECO:0000256" key="3">
    <source>
        <dbReference type="ARBA" id="ARBA00022475"/>
    </source>
</evidence>
<evidence type="ECO:0000256" key="7">
    <source>
        <dbReference type="SAM" id="MobiDB-lite"/>
    </source>
</evidence>
<organism evidence="10">
    <name type="scientific">Salix viminalis</name>
    <name type="common">Common osier</name>
    <name type="synonym">Basket willow</name>
    <dbReference type="NCBI Taxonomy" id="40686"/>
    <lineage>
        <taxon>Eukaryota</taxon>
        <taxon>Viridiplantae</taxon>
        <taxon>Streptophyta</taxon>
        <taxon>Embryophyta</taxon>
        <taxon>Tracheophyta</taxon>
        <taxon>Spermatophyta</taxon>
        <taxon>Magnoliopsida</taxon>
        <taxon>eudicotyledons</taxon>
        <taxon>Gunneridae</taxon>
        <taxon>Pentapetalae</taxon>
        <taxon>rosids</taxon>
        <taxon>fabids</taxon>
        <taxon>Malpighiales</taxon>
        <taxon>Salicaceae</taxon>
        <taxon>Saliceae</taxon>
        <taxon>Salix</taxon>
    </lineage>
</organism>
<feature type="transmembrane region" description="Helical" evidence="8">
    <location>
        <begin position="466"/>
        <end position="487"/>
    </location>
</feature>
<keyword evidence="2" id="KW-0813">Transport</keyword>
<dbReference type="Pfam" id="PF03600">
    <property type="entry name" value="CitMHS"/>
    <property type="match status" value="1"/>
</dbReference>
<feature type="transmembrane region" description="Helical" evidence="8">
    <location>
        <begin position="399"/>
        <end position="419"/>
    </location>
</feature>
<feature type="region of interest" description="Disordered" evidence="7">
    <location>
        <begin position="1"/>
        <end position="24"/>
    </location>
</feature>
<feature type="transmembrane region" description="Helical" evidence="8">
    <location>
        <begin position="123"/>
        <end position="142"/>
    </location>
</feature>
<dbReference type="InterPro" id="IPR004680">
    <property type="entry name" value="Cit_transptr-like_dom"/>
</dbReference>
<feature type="transmembrane region" description="Helical" evidence="8">
    <location>
        <begin position="519"/>
        <end position="540"/>
    </location>
</feature>
<keyword evidence="6 8" id="KW-0472">Membrane</keyword>
<dbReference type="EMBL" id="CAADRP010000247">
    <property type="protein sequence ID" value="VFU25652.1"/>
    <property type="molecule type" value="Genomic_DNA"/>
</dbReference>
<protein>
    <recommendedName>
        <fullName evidence="9">Citrate transporter-like domain-containing protein</fullName>
    </recommendedName>
</protein>
<evidence type="ECO:0000256" key="2">
    <source>
        <dbReference type="ARBA" id="ARBA00022448"/>
    </source>
</evidence>
<dbReference type="GO" id="GO:0055085">
    <property type="term" value="P:transmembrane transport"/>
    <property type="evidence" value="ECO:0007669"/>
    <property type="project" value="InterPro"/>
</dbReference>
<accession>A0A6N2KDK9</accession>
<feature type="transmembrane region" description="Helical" evidence="8">
    <location>
        <begin position="267"/>
        <end position="294"/>
    </location>
</feature>
<dbReference type="PANTHER" id="PTHR43302:SF15">
    <property type="entry name" value="SILICON EFFLUX TRANSPORTER LSI2"/>
    <property type="match status" value="1"/>
</dbReference>
<dbReference type="AlphaFoldDB" id="A0A6N2KDK9"/>
<feature type="transmembrane region" description="Helical" evidence="8">
    <location>
        <begin position="149"/>
        <end position="169"/>
    </location>
</feature>
<sequence length="579" mass="62898">MGCRVESPRNRGPQQSLGEKSNNQIIKTMKDDPVAKTRRFMTNTTPLKITNITTANHPKPNPSICHHQIHPWKSTWIHHHRTHGFLSCKGMAVAPLVKLVLGTFAFAIFWVLAVFPAVPFLPIGRTAGSLLGAILMVIFQLISPAQAYASIDLSILGLLFGTIVVSVYLERADAFIYLSKLLSWKSLGAKDLVCRVCLLSAISSAFFTNDTSCMILTEFVLQVAKQHNLPPQPLLLALASSSNIGSSASPIGNPQNLVVAVNGQIPFLTFFVGIAPAAVVGVFVNAVIIICMYWRELSSHHKEEDDANAETVADDDTSFYRLSPATSPHFPRSSFQERSFLLDMEGSPSSHGNSAYFNTLRYRSDAGETDIFRVPSIMLESAGNSSACKKWKSILWKSCVYLVTLGMLIAMVMGINMSWAAVTAAVALMVSYSLLILFCGMFMTIEGFNKTGIPGCLWEFVEPFAQINRVSGIAVLAVLILVLSNMVSNVPTVLLLGARMAASAACISPDYVKKSWLTLAWVSTVAGNLSLLGSAANMIVCEQASRAPNLGYNLSFWSHLKFGVPSTIIVTAIGLTIIR</sequence>
<comment type="subcellular location">
    <subcellularLocation>
        <location evidence="1">Cell membrane</location>
        <topology evidence="1">Multi-pass membrane protein</topology>
    </subcellularLocation>
</comment>
<keyword evidence="3" id="KW-1003">Cell membrane</keyword>
<gene>
    <name evidence="10" type="ORF">SVIM_LOCUS62320</name>
</gene>
<keyword evidence="4 8" id="KW-0812">Transmembrane</keyword>
<evidence type="ECO:0000256" key="5">
    <source>
        <dbReference type="ARBA" id="ARBA00022989"/>
    </source>
</evidence>
<dbReference type="PANTHER" id="PTHR43302">
    <property type="entry name" value="TRANSPORTER ARSB-RELATED"/>
    <property type="match status" value="1"/>
</dbReference>
<feature type="compositionally biased region" description="Polar residues" evidence="7">
    <location>
        <begin position="12"/>
        <end position="24"/>
    </location>
</feature>
<reference evidence="10" key="1">
    <citation type="submission" date="2019-03" db="EMBL/GenBank/DDBJ databases">
        <authorList>
            <person name="Mank J."/>
            <person name="Almeida P."/>
        </authorList>
    </citation>
    <scope>NUCLEOTIDE SEQUENCE</scope>
    <source>
        <strain evidence="10">78183</strain>
    </source>
</reference>
<evidence type="ECO:0000256" key="4">
    <source>
        <dbReference type="ARBA" id="ARBA00022692"/>
    </source>
</evidence>
<feature type="domain" description="Citrate transporter-like" evidence="9">
    <location>
        <begin position="117"/>
        <end position="526"/>
    </location>
</feature>
<name>A0A6N2KDK9_SALVM</name>
<dbReference type="CDD" id="cd01117">
    <property type="entry name" value="YbiR_permease"/>
    <property type="match status" value="1"/>
</dbReference>
<evidence type="ECO:0000259" key="9">
    <source>
        <dbReference type="Pfam" id="PF03600"/>
    </source>
</evidence>
<feature type="transmembrane region" description="Helical" evidence="8">
    <location>
        <begin position="96"/>
        <end position="117"/>
    </location>
</feature>
<proteinExistence type="predicted"/>
<evidence type="ECO:0000256" key="1">
    <source>
        <dbReference type="ARBA" id="ARBA00004651"/>
    </source>
</evidence>
<evidence type="ECO:0000256" key="6">
    <source>
        <dbReference type="ARBA" id="ARBA00023136"/>
    </source>
</evidence>
<feature type="transmembrane region" description="Helical" evidence="8">
    <location>
        <begin position="425"/>
        <end position="445"/>
    </location>
</feature>